<evidence type="ECO:0000313" key="5">
    <source>
        <dbReference type="Proteomes" id="UP001523003"/>
    </source>
</evidence>
<proteinExistence type="inferred from homology"/>
<organism evidence="4 5">
    <name type="scientific">Bartonella bilalgolemii</name>
    <dbReference type="NCBI Taxonomy" id="2942911"/>
    <lineage>
        <taxon>Bacteria</taxon>
        <taxon>Pseudomonadati</taxon>
        <taxon>Pseudomonadota</taxon>
        <taxon>Alphaproteobacteria</taxon>
        <taxon>Hyphomicrobiales</taxon>
        <taxon>Bartonellaceae</taxon>
        <taxon>Bartonella</taxon>
    </lineage>
</organism>
<reference evidence="4 5" key="1">
    <citation type="submission" date="2022-05" db="EMBL/GenBank/DDBJ databases">
        <title>Description of the Bartonella bilalgolemii sp. nov. Isolated from Apodemus uralensis (Pallas 1811).</title>
        <authorList>
            <person name="Zgheib R."/>
            <person name="Celebi B."/>
        </authorList>
    </citation>
    <scope>NUCLEOTIDE SEQUENCE [LARGE SCALE GENOMIC DNA]</scope>
    <source>
        <strain evidence="4 5">G70</strain>
    </source>
</reference>
<accession>A0ABT0P9P4</accession>
<comment type="caution">
    <text evidence="4">The sequence shown here is derived from an EMBL/GenBank/DDBJ whole genome shotgun (WGS) entry which is preliminary data.</text>
</comment>
<dbReference type="EMBL" id="JAMCOF010000007">
    <property type="protein sequence ID" value="MCL6229952.1"/>
    <property type="molecule type" value="Genomic_DNA"/>
</dbReference>
<comment type="subunit">
    <text evidence="2">Homodimer.</text>
</comment>
<protein>
    <recommendedName>
        <fullName evidence="2">Nucleoid-associated protein M4Z11_04985</fullName>
    </recommendedName>
</protein>
<dbReference type="Gene3D" id="3.30.1310.10">
    <property type="entry name" value="Nucleoid-associated protein YbaB-like domain"/>
    <property type="match status" value="1"/>
</dbReference>
<evidence type="ECO:0000256" key="2">
    <source>
        <dbReference type="HAMAP-Rule" id="MF_00274"/>
    </source>
</evidence>
<dbReference type="Proteomes" id="UP001523003">
    <property type="component" value="Unassembled WGS sequence"/>
</dbReference>
<feature type="coiled-coil region" evidence="3">
    <location>
        <begin position="4"/>
        <end position="31"/>
    </location>
</feature>
<dbReference type="RefSeq" id="WP_249677128.1">
    <property type="nucleotide sequence ID" value="NZ_JAMCOF010000007.1"/>
</dbReference>
<dbReference type="NCBIfam" id="TIGR00103">
    <property type="entry name" value="DNA_YbaB_EbfC"/>
    <property type="match status" value="1"/>
</dbReference>
<evidence type="ECO:0000313" key="4">
    <source>
        <dbReference type="EMBL" id="MCL6229952.1"/>
    </source>
</evidence>
<keyword evidence="3" id="KW-0175">Coiled coil</keyword>
<gene>
    <name evidence="4" type="ORF">M4Z11_04985</name>
</gene>
<keyword evidence="5" id="KW-1185">Reference proteome</keyword>
<dbReference type="SUPFAM" id="SSF82607">
    <property type="entry name" value="YbaB-like"/>
    <property type="match status" value="1"/>
</dbReference>
<dbReference type="Pfam" id="PF02575">
    <property type="entry name" value="YbaB_DNA_bd"/>
    <property type="match status" value="1"/>
</dbReference>
<dbReference type="PIRSF" id="PIRSF004555">
    <property type="entry name" value="UCP004555"/>
    <property type="match status" value="1"/>
</dbReference>
<dbReference type="PANTHER" id="PTHR33449:SF1">
    <property type="entry name" value="NUCLEOID-ASSOCIATED PROTEIN YBAB"/>
    <property type="match status" value="1"/>
</dbReference>
<keyword evidence="2" id="KW-0963">Cytoplasm</keyword>
<dbReference type="HAMAP" id="MF_00274">
    <property type="entry name" value="DNA_YbaB_EbfC"/>
    <property type="match status" value="1"/>
</dbReference>
<dbReference type="PANTHER" id="PTHR33449">
    <property type="entry name" value="NUCLEOID-ASSOCIATED PROTEIN YBAB"/>
    <property type="match status" value="1"/>
</dbReference>
<dbReference type="InterPro" id="IPR004401">
    <property type="entry name" value="YbaB/EbfC"/>
</dbReference>
<comment type="function">
    <text evidence="2">Binds to DNA and alters its conformation. May be involved in regulation of gene expression, nucleoid organization and DNA protection.</text>
</comment>
<sequence length="108" mass="11923">MRDMMNIMKKVKEMQTKMQQMQSELANLKATGIAGGGLVNITINGQNTISEIKIDPSLMNPKDVEILEDLVIAAYNDAKSKLDVIIKEKTNNVTAGMPIPPGFQFPFL</sequence>
<dbReference type="InterPro" id="IPR036894">
    <property type="entry name" value="YbaB-like_sf"/>
</dbReference>
<evidence type="ECO:0000256" key="3">
    <source>
        <dbReference type="SAM" id="Coils"/>
    </source>
</evidence>
<name>A0ABT0P9P4_9HYPH</name>
<comment type="subcellular location">
    <subcellularLocation>
        <location evidence="2">Cytoplasm</location>
        <location evidence="2">Nucleoid</location>
    </subcellularLocation>
</comment>
<comment type="similarity">
    <text evidence="2">Belongs to the YbaB/EbfC family.</text>
</comment>
<keyword evidence="1 2" id="KW-0238">DNA-binding</keyword>
<evidence type="ECO:0000256" key="1">
    <source>
        <dbReference type="ARBA" id="ARBA00023125"/>
    </source>
</evidence>